<sequence length="134" mass="15727">IPEDRMSSEESKENLRIFIDNDENIQGSYNERQLLDICMQKEFDDSTPFCLMKEGEEPDNDTPFLTYAQRRMEGVPFSFANAVPFEKNQIYEGLNPIQEDQSVQKLHVEPDEFQATPFVVAYLVICDFFREKEK</sequence>
<accession>A0AAN4Z2N0</accession>
<keyword evidence="2" id="KW-1185">Reference proteome</keyword>
<proteinExistence type="predicted"/>
<name>A0AAN4Z2N0_9BILA</name>
<dbReference type="Proteomes" id="UP001328107">
    <property type="component" value="Unassembled WGS sequence"/>
</dbReference>
<evidence type="ECO:0000313" key="2">
    <source>
        <dbReference type="Proteomes" id="UP001328107"/>
    </source>
</evidence>
<comment type="caution">
    <text evidence="1">The sequence shown here is derived from an EMBL/GenBank/DDBJ whole genome shotgun (WGS) entry which is preliminary data.</text>
</comment>
<reference evidence="2" key="1">
    <citation type="submission" date="2022-10" db="EMBL/GenBank/DDBJ databases">
        <title>Genome assembly of Pristionchus species.</title>
        <authorList>
            <person name="Yoshida K."/>
            <person name="Sommer R.J."/>
        </authorList>
    </citation>
    <scope>NUCLEOTIDE SEQUENCE [LARGE SCALE GENOMIC DNA]</scope>
    <source>
        <strain evidence="2">RS5460</strain>
    </source>
</reference>
<gene>
    <name evidence="1" type="ORF">PMAYCL1PPCAC_00447</name>
</gene>
<dbReference type="AlphaFoldDB" id="A0AAN4Z2N0"/>
<protein>
    <submittedName>
        <fullName evidence="1">Uncharacterized protein</fullName>
    </submittedName>
</protein>
<feature type="non-terminal residue" evidence="1">
    <location>
        <position position="1"/>
    </location>
</feature>
<dbReference type="EMBL" id="BTRK01000001">
    <property type="protein sequence ID" value="GMR30252.1"/>
    <property type="molecule type" value="Genomic_DNA"/>
</dbReference>
<evidence type="ECO:0000313" key="1">
    <source>
        <dbReference type="EMBL" id="GMR30252.1"/>
    </source>
</evidence>
<organism evidence="1 2">
    <name type="scientific">Pristionchus mayeri</name>
    <dbReference type="NCBI Taxonomy" id="1317129"/>
    <lineage>
        <taxon>Eukaryota</taxon>
        <taxon>Metazoa</taxon>
        <taxon>Ecdysozoa</taxon>
        <taxon>Nematoda</taxon>
        <taxon>Chromadorea</taxon>
        <taxon>Rhabditida</taxon>
        <taxon>Rhabditina</taxon>
        <taxon>Diplogasteromorpha</taxon>
        <taxon>Diplogasteroidea</taxon>
        <taxon>Neodiplogasteridae</taxon>
        <taxon>Pristionchus</taxon>
    </lineage>
</organism>